<keyword evidence="7 10" id="KW-0472">Membrane</keyword>
<evidence type="ECO:0000256" key="7">
    <source>
        <dbReference type="ARBA" id="ARBA00023136"/>
    </source>
</evidence>
<organism evidence="15 16">
    <name type="scientific">Hymenobacter jejuensis</name>
    <dbReference type="NCBI Taxonomy" id="2502781"/>
    <lineage>
        <taxon>Bacteria</taxon>
        <taxon>Pseudomonadati</taxon>
        <taxon>Bacteroidota</taxon>
        <taxon>Cytophagia</taxon>
        <taxon>Cytophagales</taxon>
        <taxon>Hymenobacteraceae</taxon>
        <taxon>Hymenobacter</taxon>
    </lineage>
</organism>
<dbReference type="PANTHER" id="PTHR30069:SF29">
    <property type="entry name" value="HEMOGLOBIN AND HEMOGLOBIN-HAPTOGLOBIN-BINDING PROTEIN 1-RELATED"/>
    <property type="match status" value="1"/>
</dbReference>
<reference evidence="15 16" key="1">
    <citation type="submission" date="2019-06" db="EMBL/GenBank/DDBJ databases">
        <authorList>
            <person name="Srinivasan S."/>
        </authorList>
    </citation>
    <scope>NUCLEOTIDE SEQUENCE [LARGE SCALE GENOMIC DNA]</scope>
    <source>
        <strain evidence="15 16">17J68-5</strain>
    </source>
</reference>
<dbReference type="Pfam" id="PF13715">
    <property type="entry name" value="CarbopepD_reg_2"/>
    <property type="match status" value="1"/>
</dbReference>
<keyword evidence="16" id="KW-1185">Reference proteome</keyword>
<dbReference type="AlphaFoldDB" id="A0A5B8A5Y8"/>
<dbReference type="GO" id="GO:0015344">
    <property type="term" value="F:siderophore uptake transmembrane transporter activity"/>
    <property type="evidence" value="ECO:0007669"/>
    <property type="project" value="TreeGrafter"/>
</dbReference>
<evidence type="ECO:0000313" key="16">
    <source>
        <dbReference type="Proteomes" id="UP000305398"/>
    </source>
</evidence>
<dbReference type="GO" id="GO:0009279">
    <property type="term" value="C:cell outer membrane"/>
    <property type="evidence" value="ECO:0007669"/>
    <property type="project" value="UniProtKB-SubCell"/>
</dbReference>
<evidence type="ECO:0000256" key="11">
    <source>
        <dbReference type="RuleBase" id="RU003357"/>
    </source>
</evidence>
<keyword evidence="5 12" id="KW-0732">Signal</keyword>
<keyword evidence="8" id="KW-0675">Receptor</keyword>
<feature type="domain" description="TonB-dependent receptor-like beta-barrel" evidence="13">
    <location>
        <begin position="440"/>
        <end position="807"/>
    </location>
</feature>
<evidence type="ECO:0000259" key="13">
    <source>
        <dbReference type="Pfam" id="PF00593"/>
    </source>
</evidence>
<dbReference type="NCBIfam" id="TIGR04056">
    <property type="entry name" value="OMP_RagA_SusC"/>
    <property type="match status" value="1"/>
</dbReference>
<evidence type="ECO:0000256" key="9">
    <source>
        <dbReference type="ARBA" id="ARBA00023237"/>
    </source>
</evidence>
<evidence type="ECO:0000256" key="6">
    <source>
        <dbReference type="ARBA" id="ARBA00023077"/>
    </source>
</evidence>
<evidence type="ECO:0000256" key="4">
    <source>
        <dbReference type="ARBA" id="ARBA00022692"/>
    </source>
</evidence>
<evidence type="ECO:0000256" key="1">
    <source>
        <dbReference type="ARBA" id="ARBA00004571"/>
    </source>
</evidence>
<dbReference type="Proteomes" id="UP000305398">
    <property type="component" value="Chromosome"/>
</dbReference>
<dbReference type="Gene3D" id="2.170.130.10">
    <property type="entry name" value="TonB-dependent receptor, plug domain"/>
    <property type="match status" value="1"/>
</dbReference>
<dbReference type="SUPFAM" id="SSF49464">
    <property type="entry name" value="Carboxypeptidase regulatory domain-like"/>
    <property type="match status" value="1"/>
</dbReference>
<dbReference type="Gene3D" id="2.40.170.20">
    <property type="entry name" value="TonB-dependent receptor, beta-barrel domain"/>
    <property type="match status" value="1"/>
</dbReference>
<dbReference type="InterPro" id="IPR008969">
    <property type="entry name" value="CarboxyPept-like_regulatory"/>
</dbReference>
<feature type="domain" description="TonB-dependent receptor plug" evidence="14">
    <location>
        <begin position="117"/>
        <end position="244"/>
    </location>
</feature>
<accession>A0A5B8A5Y8</accession>
<name>A0A5B8A5Y8_9BACT</name>
<dbReference type="InterPro" id="IPR023997">
    <property type="entry name" value="TonB-dep_OMP_SusC/RagA_CS"/>
</dbReference>
<evidence type="ECO:0000256" key="10">
    <source>
        <dbReference type="PROSITE-ProRule" id="PRU01360"/>
    </source>
</evidence>
<dbReference type="InterPro" id="IPR012910">
    <property type="entry name" value="Plug_dom"/>
</dbReference>
<dbReference type="Pfam" id="PF07715">
    <property type="entry name" value="Plug"/>
    <property type="match status" value="1"/>
</dbReference>
<dbReference type="PANTHER" id="PTHR30069">
    <property type="entry name" value="TONB-DEPENDENT OUTER MEMBRANE RECEPTOR"/>
    <property type="match status" value="1"/>
</dbReference>
<evidence type="ECO:0000256" key="5">
    <source>
        <dbReference type="ARBA" id="ARBA00022729"/>
    </source>
</evidence>
<evidence type="ECO:0000313" key="15">
    <source>
        <dbReference type="EMBL" id="QDA62076.1"/>
    </source>
</evidence>
<dbReference type="InterPro" id="IPR039426">
    <property type="entry name" value="TonB-dep_rcpt-like"/>
</dbReference>
<dbReference type="Gene3D" id="2.60.40.1120">
    <property type="entry name" value="Carboxypeptidase-like, regulatory domain"/>
    <property type="match status" value="1"/>
</dbReference>
<keyword evidence="4 10" id="KW-0812">Transmembrane</keyword>
<evidence type="ECO:0000259" key="14">
    <source>
        <dbReference type="Pfam" id="PF07715"/>
    </source>
</evidence>
<gene>
    <name evidence="15" type="ORF">FHG12_19090</name>
</gene>
<keyword evidence="9 10" id="KW-0998">Cell outer membrane</keyword>
<evidence type="ECO:0000256" key="12">
    <source>
        <dbReference type="SAM" id="SignalP"/>
    </source>
</evidence>
<dbReference type="RefSeq" id="WP_139517307.1">
    <property type="nucleotide sequence ID" value="NZ_CP040896.1"/>
</dbReference>
<dbReference type="InterPro" id="IPR037066">
    <property type="entry name" value="Plug_dom_sf"/>
</dbReference>
<comment type="similarity">
    <text evidence="10 11">Belongs to the TonB-dependent receptor family.</text>
</comment>
<sequence length="1048" mass="112842">MKRFLLMSILLMVTLLQQVTAQNRSVSGKVTDAQSGEGLPGVTVLVKGTTNGISTGADGTYTLSVPASGGTLVFSSIGYTTVERAIGSESQINLALASDTKQLKEVVVTALGIERDIREVNTTQQQIKGDEIAQRSEPNVLNALAGKVSGVNITSASGLPGSSTNINIRGITSLQGSNQPLFVVDGIPISNSLDVTNGTTLGTLGAAQTSNRALDIDPNNIESINVLKGPAAAALYGSRAASGAIIITTKSGRNLNKKLEVTVNSGYSVQQVYGLPKFQNDYGQGTFGVLTTANGDINSGTTNSWGPRFGTTPTVVNGIGALKRPDGTPIPYQAYPNNIKDYFQLGHLITNGVNLAGGNKDQNFSLNVNNTSQKGITDFATLKRTSVQIGGNTTLLNKLKAGASVNLISTNQLGPLVGNGSSAFGTLVSVPRSYDLMGLPYADPVTNRSVFFSGLDNPRWNLANNPTTSNLTRFINVANLSYEFAPWLNVAYRAGLDTYTDRRKQVYAVGAARLPTGQVLDQSIFRSEINGDLLITLKKERVLVNGLSANLLLGQNINQRRFQTISAQADNILVPGFENTSVGAVFSNGTRETSSLQRLLGYYTQLSLAYNNYLFVDVTGRIDQSSTLPKKKNTYFFPSATAGFVFSDAFKISNDFFSYGKIRANIAKVGRDADPYALETYYNVTSVGNNVASVSFPLNGAGGFAISTILGNPNLKPEFTRSYEGGVNLGFFNNRLTFDLTYYYSISDNQIVPVTVPATSGFTQHYDNVGRLDNKGFEGLMTITPFRTDNFRWDVTANYTRNRNKVVRLAPGITRARINGSGFIGSLPFIVEGQPYGVIVGGKKARTPDGQYIIDGRTGLFVADIQNEVIANPNIKWQGGITNTFSYRGINFSFLVDTRQGGDVLSFTNGFYRSAGALAETGKNRELPRIIPGVIANGDGTYRPNNIQIDAQSYWQAFGLQSDLNVYDATVYRLREVSLGYDLPKSLLTNLPFGQIGVSLTGRNLFYYAPNANFDPELNTQGAGNIRGLDLQGPPNARTYGANIRFTF</sequence>
<proteinExistence type="inferred from homology"/>
<feature type="chain" id="PRO_5022940970" evidence="12">
    <location>
        <begin position="22"/>
        <end position="1048"/>
    </location>
</feature>
<dbReference type="InterPro" id="IPR036942">
    <property type="entry name" value="Beta-barrel_TonB_sf"/>
</dbReference>
<keyword evidence="3 10" id="KW-1134">Transmembrane beta strand</keyword>
<protein>
    <submittedName>
        <fullName evidence="15">SusC/RagA family TonB-linked outer membrane protein</fullName>
    </submittedName>
</protein>
<dbReference type="GO" id="GO:0044718">
    <property type="term" value="P:siderophore transmembrane transport"/>
    <property type="evidence" value="ECO:0007669"/>
    <property type="project" value="TreeGrafter"/>
</dbReference>
<dbReference type="OrthoDB" id="9768177at2"/>
<keyword evidence="2 10" id="KW-0813">Transport</keyword>
<comment type="subcellular location">
    <subcellularLocation>
        <location evidence="1 10">Cell outer membrane</location>
        <topology evidence="1 10">Multi-pass membrane protein</topology>
    </subcellularLocation>
</comment>
<keyword evidence="6 11" id="KW-0798">TonB box</keyword>
<dbReference type="SUPFAM" id="SSF56935">
    <property type="entry name" value="Porins"/>
    <property type="match status" value="1"/>
</dbReference>
<dbReference type="PROSITE" id="PS52016">
    <property type="entry name" value="TONB_DEPENDENT_REC_3"/>
    <property type="match status" value="1"/>
</dbReference>
<dbReference type="EMBL" id="CP040896">
    <property type="protein sequence ID" value="QDA62076.1"/>
    <property type="molecule type" value="Genomic_DNA"/>
</dbReference>
<evidence type="ECO:0000256" key="2">
    <source>
        <dbReference type="ARBA" id="ARBA00022448"/>
    </source>
</evidence>
<dbReference type="InterPro" id="IPR000531">
    <property type="entry name" value="Beta-barrel_TonB"/>
</dbReference>
<dbReference type="Pfam" id="PF00593">
    <property type="entry name" value="TonB_dep_Rec_b-barrel"/>
    <property type="match status" value="1"/>
</dbReference>
<feature type="signal peptide" evidence="12">
    <location>
        <begin position="1"/>
        <end position="21"/>
    </location>
</feature>
<evidence type="ECO:0000256" key="8">
    <source>
        <dbReference type="ARBA" id="ARBA00023170"/>
    </source>
</evidence>
<evidence type="ECO:0000256" key="3">
    <source>
        <dbReference type="ARBA" id="ARBA00022452"/>
    </source>
</evidence>
<dbReference type="NCBIfam" id="TIGR04057">
    <property type="entry name" value="SusC_RagA_signa"/>
    <property type="match status" value="1"/>
</dbReference>
<dbReference type="InterPro" id="IPR023996">
    <property type="entry name" value="TonB-dep_OMP_SusC/RagA"/>
</dbReference>
<dbReference type="KEGG" id="hyj:FHG12_19090"/>